<reference evidence="3 4" key="1">
    <citation type="submission" date="2018-04" db="EMBL/GenBank/DDBJ databases">
        <title>Pedobacter chongqingensis sp. nov., isolated from a rottenly hemp rope.</title>
        <authorList>
            <person name="Cai Y."/>
        </authorList>
    </citation>
    <scope>NUCLEOTIDE SEQUENCE [LARGE SCALE GENOMIC DNA]</scope>
    <source>
        <strain evidence="3 4">FJ4-8</strain>
    </source>
</reference>
<sequence>MKLIARASIQIQKPVDEVFEGIVNPDKMTRYFISESTGRLETGQEPVWKFPEFSDKFPVKEVRSEVNRSVSFVWDEETVVSIVLEEQPDKSTVVKVTEDGKLYNDANLKWVIGNTEGWANFLACMKAYLEYGVELRKGAFDFLKAAEPSDDSK</sequence>
<dbReference type="OrthoDB" id="2364866at2"/>
<evidence type="ECO:0000256" key="1">
    <source>
        <dbReference type="ARBA" id="ARBA00006817"/>
    </source>
</evidence>
<dbReference type="Gene3D" id="3.30.530.20">
    <property type="match status" value="1"/>
</dbReference>
<comment type="caution">
    <text evidence="3">The sequence shown here is derived from an EMBL/GenBank/DDBJ whole genome shotgun (WGS) entry which is preliminary data.</text>
</comment>
<feature type="domain" description="Activator of Hsp90 ATPase homologue 1/2-like C-terminal" evidence="2">
    <location>
        <begin position="14"/>
        <end position="130"/>
    </location>
</feature>
<dbReference type="Proteomes" id="UP000245647">
    <property type="component" value="Unassembled WGS sequence"/>
</dbReference>
<comment type="similarity">
    <text evidence="1">Belongs to the AHA1 family.</text>
</comment>
<dbReference type="EMBL" id="QEAS01000005">
    <property type="protein sequence ID" value="PWG81278.1"/>
    <property type="molecule type" value="Genomic_DNA"/>
</dbReference>
<proteinExistence type="inferred from homology"/>
<evidence type="ECO:0000259" key="2">
    <source>
        <dbReference type="Pfam" id="PF08327"/>
    </source>
</evidence>
<gene>
    <name evidence="3" type="ORF">DDR33_07845</name>
</gene>
<dbReference type="InterPro" id="IPR023393">
    <property type="entry name" value="START-like_dom_sf"/>
</dbReference>
<organism evidence="3 4">
    <name type="scientific">Pararcticibacter amylolyticus</name>
    <dbReference type="NCBI Taxonomy" id="2173175"/>
    <lineage>
        <taxon>Bacteria</taxon>
        <taxon>Pseudomonadati</taxon>
        <taxon>Bacteroidota</taxon>
        <taxon>Sphingobacteriia</taxon>
        <taxon>Sphingobacteriales</taxon>
        <taxon>Sphingobacteriaceae</taxon>
        <taxon>Pararcticibacter</taxon>
    </lineage>
</organism>
<keyword evidence="4" id="KW-1185">Reference proteome</keyword>
<evidence type="ECO:0000313" key="4">
    <source>
        <dbReference type="Proteomes" id="UP000245647"/>
    </source>
</evidence>
<dbReference type="AlphaFoldDB" id="A0A2U2PIQ2"/>
<dbReference type="Pfam" id="PF08327">
    <property type="entry name" value="AHSA1"/>
    <property type="match status" value="1"/>
</dbReference>
<dbReference type="SUPFAM" id="SSF55961">
    <property type="entry name" value="Bet v1-like"/>
    <property type="match status" value="1"/>
</dbReference>
<name>A0A2U2PIQ2_9SPHI</name>
<accession>A0A2U2PIQ2</accession>
<evidence type="ECO:0000313" key="3">
    <source>
        <dbReference type="EMBL" id="PWG81278.1"/>
    </source>
</evidence>
<dbReference type="InterPro" id="IPR013538">
    <property type="entry name" value="ASHA1/2-like_C"/>
</dbReference>
<protein>
    <submittedName>
        <fullName evidence="3">ATPase</fullName>
    </submittedName>
</protein>
<dbReference type="RefSeq" id="WP_109415220.1">
    <property type="nucleotide sequence ID" value="NZ_QEAS01000005.1"/>
</dbReference>